<evidence type="ECO:0000313" key="3">
    <source>
        <dbReference type="Proteomes" id="UP001595793"/>
    </source>
</evidence>
<dbReference type="Proteomes" id="UP001595793">
    <property type="component" value="Unassembled WGS sequence"/>
</dbReference>
<proteinExistence type="predicted"/>
<evidence type="ECO:0000256" key="1">
    <source>
        <dbReference type="SAM" id="SignalP"/>
    </source>
</evidence>
<comment type="caution">
    <text evidence="2">The sequence shown here is derived from an EMBL/GenBank/DDBJ whole genome shotgun (WGS) entry which is preliminary data.</text>
</comment>
<feature type="signal peptide" evidence="1">
    <location>
        <begin position="1"/>
        <end position="19"/>
    </location>
</feature>
<organism evidence="2 3">
    <name type="scientific">Zunongwangia endophytica</name>
    <dbReference type="NCBI Taxonomy" id="1808945"/>
    <lineage>
        <taxon>Bacteria</taxon>
        <taxon>Pseudomonadati</taxon>
        <taxon>Bacteroidota</taxon>
        <taxon>Flavobacteriia</taxon>
        <taxon>Flavobacteriales</taxon>
        <taxon>Flavobacteriaceae</taxon>
        <taxon>Zunongwangia</taxon>
    </lineage>
</organism>
<feature type="chain" id="PRO_5046634496" evidence="1">
    <location>
        <begin position="20"/>
        <end position="114"/>
    </location>
</feature>
<evidence type="ECO:0000313" key="2">
    <source>
        <dbReference type="EMBL" id="MFC4029546.1"/>
    </source>
</evidence>
<dbReference type="RefSeq" id="WP_290230662.1">
    <property type="nucleotide sequence ID" value="NZ_JAUFPZ010000002.1"/>
</dbReference>
<sequence length="114" mass="12991">MRTIILFSLCLVISGLGFAQQPENVEMGDTFTLKSSSNVKFQSLKLPKLNFLVKQGERPNYKKLNGLEVEVVSLEETKKGTYAVLKRTDDKDFFIHRKTLKANLEKAFSYGELE</sequence>
<gene>
    <name evidence="2" type="ORF">ACFOS1_19160</name>
</gene>
<reference evidence="3" key="1">
    <citation type="journal article" date="2019" name="Int. J. Syst. Evol. Microbiol.">
        <title>The Global Catalogue of Microorganisms (GCM) 10K type strain sequencing project: providing services to taxonomists for standard genome sequencing and annotation.</title>
        <authorList>
            <consortium name="The Broad Institute Genomics Platform"/>
            <consortium name="The Broad Institute Genome Sequencing Center for Infectious Disease"/>
            <person name="Wu L."/>
            <person name="Ma J."/>
        </authorList>
    </citation>
    <scope>NUCLEOTIDE SEQUENCE [LARGE SCALE GENOMIC DNA]</scope>
    <source>
        <strain evidence="3">CECT 9128</strain>
    </source>
</reference>
<accession>A0ABV8HDY7</accession>
<keyword evidence="3" id="KW-1185">Reference proteome</keyword>
<keyword evidence="1" id="KW-0732">Signal</keyword>
<name>A0ABV8HDY7_9FLAO</name>
<dbReference type="EMBL" id="JBHSAS010000033">
    <property type="protein sequence ID" value="MFC4029546.1"/>
    <property type="molecule type" value="Genomic_DNA"/>
</dbReference>
<protein>
    <submittedName>
        <fullName evidence="2">Uncharacterized protein</fullName>
    </submittedName>
</protein>